<dbReference type="InterPro" id="IPR022742">
    <property type="entry name" value="Hydrolase_4"/>
</dbReference>
<evidence type="ECO:0000313" key="2">
    <source>
        <dbReference type="EMBL" id="HIV98491.1"/>
    </source>
</evidence>
<organism evidence="2 3">
    <name type="scientific">Candidatus Ornithospirochaeta avicola</name>
    <dbReference type="NCBI Taxonomy" id="2840896"/>
    <lineage>
        <taxon>Bacteria</taxon>
        <taxon>Pseudomonadati</taxon>
        <taxon>Spirochaetota</taxon>
        <taxon>Spirochaetia</taxon>
        <taxon>Spirochaetales</taxon>
        <taxon>Spirochaetaceae</taxon>
        <taxon>Spirochaetaceae incertae sedis</taxon>
        <taxon>Candidatus Ornithospirochaeta</taxon>
    </lineage>
</organism>
<dbReference type="SUPFAM" id="SSF53474">
    <property type="entry name" value="alpha/beta-Hydrolases"/>
    <property type="match status" value="1"/>
</dbReference>
<dbReference type="EMBL" id="DXHU01000006">
    <property type="protein sequence ID" value="HIV98491.1"/>
    <property type="molecule type" value="Genomic_DNA"/>
</dbReference>
<dbReference type="Proteomes" id="UP000823936">
    <property type="component" value="Unassembled WGS sequence"/>
</dbReference>
<dbReference type="PANTHER" id="PTHR11614">
    <property type="entry name" value="PHOSPHOLIPASE-RELATED"/>
    <property type="match status" value="1"/>
</dbReference>
<dbReference type="AlphaFoldDB" id="A0A9D1TN24"/>
<evidence type="ECO:0000259" key="1">
    <source>
        <dbReference type="Pfam" id="PF12146"/>
    </source>
</evidence>
<dbReference type="Gene3D" id="3.40.50.1820">
    <property type="entry name" value="alpha/beta hydrolase"/>
    <property type="match status" value="1"/>
</dbReference>
<gene>
    <name evidence="2" type="ORF">IAB12_01770</name>
</gene>
<reference evidence="2" key="2">
    <citation type="submission" date="2021-04" db="EMBL/GenBank/DDBJ databases">
        <authorList>
            <person name="Gilroy R."/>
        </authorList>
    </citation>
    <scope>NUCLEOTIDE SEQUENCE</scope>
    <source>
        <strain evidence="2">Gambia11-129</strain>
    </source>
</reference>
<protein>
    <submittedName>
        <fullName evidence="2">Alpha/beta hydrolase</fullName>
    </submittedName>
</protein>
<dbReference type="InterPro" id="IPR029058">
    <property type="entry name" value="AB_hydrolase_fold"/>
</dbReference>
<reference evidence="2" key="1">
    <citation type="journal article" date="2021" name="PeerJ">
        <title>Extensive microbial diversity within the chicken gut microbiome revealed by metagenomics and culture.</title>
        <authorList>
            <person name="Gilroy R."/>
            <person name="Ravi A."/>
            <person name="Getino M."/>
            <person name="Pursley I."/>
            <person name="Horton D.L."/>
            <person name="Alikhan N.F."/>
            <person name="Baker D."/>
            <person name="Gharbi K."/>
            <person name="Hall N."/>
            <person name="Watson M."/>
            <person name="Adriaenssens E.M."/>
            <person name="Foster-Nyarko E."/>
            <person name="Jarju S."/>
            <person name="Secka A."/>
            <person name="Antonio M."/>
            <person name="Oren A."/>
            <person name="Chaudhuri R.R."/>
            <person name="La Ragione R."/>
            <person name="Hildebrand F."/>
            <person name="Pallen M.J."/>
        </authorList>
    </citation>
    <scope>NUCLEOTIDE SEQUENCE</scope>
    <source>
        <strain evidence="2">Gambia11-129</strain>
    </source>
</reference>
<name>A0A9D1TN24_9SPIO</name>
<dbReference type="Pfam" id="PF12146">
    <property type="entry name" value="Hydrolase_4"/>
    <property type="match status" value="1"/>
</dbReference>
<keyword evidence="2" id="KW-0378">Hydrolase</keyword>
<sequence>MTERFIELSGGEKLFFCVYPAEDEKAVVHINHGMAEHSKRYENFISFLNKYGYTVYIQDHPGHGKNAKDGKKGFFKSEDGWLYAIEASHSIDSLIKKEKSGLKHIVIGHSMGSFITRLCLSYYPEDYDKAVIIGTGYSQGLLSFFGRIIARQRIKKYGPDYVDSFMNNMAFSSYSKHFKGEGSNAWLSRDKSEVEKYENDDFCGFVCTSSFYLDLIELIENANSIENARKVRKDLSMLILSGSEDPVGAYSKGVKKVEKLYKDAGVKDVRCRLYPGARHEILNETNRSEVYNDILNFLAGWPDEQ</sequence>
<evidence type="ECO:0000313" key="3">
    <source>
        <dbReference type="Proteomes" id="UP000823936"/>
    </source>
</evidence>
<accession>A0A9D1TN24</accession>
<feature type="domain" description="Serine aminopeptidase S33" evidence="1">
    <location>
        <begin position="24"/>
        <end position="286"/>
    </location>
</feature>
<proteinExistence type="predicted"/>
<comment type="caution">
    <text evidence="2">The sequence shown here is derived from an EMBL/GenBank/DDBJ whole genome shotgun (WGS) entry which is preliminary data.</text>
</comment>
<dbReference type="GO" id="GO:0016787">
    <property type="term" value="F:hydrolase activity"/>
    <property type="evidence" value="ECO:0007669"/>
    <property type="project" value="UniProtKB-KW"/>
</dbReference>
<dbReference type="InterPro" id="IPR051044">
    <property type="entry name" value="MAG_DAG_Lipase"/>
</dbReference>